<keyword evidence="4" id="KW-0862">Zinc</keyword>
<dbReference type="SMART" id="SM01145">
    <property type="entry name" value="DUF1041"/>
    <property type="match status" value="1"/>
</dbReference>
<keyword evidence="12" id="KW-1185">Reference proteome</keyword>
<evidence type="ECO:0000256" key="4">
    <source>
        <dbReference type="ARBA" id="ARBA00022833"/>
    </source>
</evidence>
<reference evidence="11 12" key="1">
    <citation type="journal article" date="2018" name="J. Allergy Clin. Immunol.">
        <title>High-quality assembly of Dermatophagoides pteronyssinus genome and transcriptome reveals a wide range of novel allergens.</title>
        <authorList>
            <person name="Liu X.Y."/>
            <person name="Yang K.Y."/>
            <person name="Wang M.Q."/>
            <person name="Kwok J.S."/>
            <person name="Zeng X."/>
            <person name="Yang Z."/>
            <person name="Xiao X.J."/>
            <person name="Lau C.P."/>
            <person name="Li Y."/>
            <person name="Huang Z.M."/>
            <person name="Ba J.G."/>
            <person name="Yim A.K."/>
            <person name="Ouyang C.Y."/>
            <person name="Ngai S.M."/>
            <person name="Chan T.F."/>
            <person name="Leung E.L."/>
            <person name="Liu L."/>
            <person name="Liu Z.G."/>
            <person name="Tsui S.K."/>
        </authorList>
    </citation>
    <scope>NUCLEOTIDE SEQUENCE [LARGE SCALE GENOMIC DNA]</scope>
    <source>
        <strain evidence="11">Derp</strain>
    </source>
</reference>
<name>A0ABQ8JI65_DERPT</name>
<dbReference type="PRINTS" id="PR00360">
    <property type="entry name" value="C2DOMAIN"/>
</dbReference>
<dbReference type="InterPro" id="IPR035892">
    <property type="entry name" value="C2_domain_sf"/>
</dbReference>
<feature type="domain" description="MHD2" evidence="10">
    <location>
        <begin position="1677"/>
        <end position="1826"/>
    </location>
</feature>
<dbReference type="InterPro" id="IPR014772">
    <property type="entry name" value="Munc13_dom-2"/>
</dbReference>
<feature type="compositionally biased region" description="Polar residues" evidence="6">
    <location>
        <begin position="650"/>
        <end position="662"/>
    </location>
</feature>
<evidence type="ECO:0000256" key="2">
    <source>
        <dbReference type="ARBA" id="ARBA00022737"/>
    </source>
</evidence>
<protein>
    <submittedName>
        <fullName evidence="11">Protein unc-13 C</fullName>
    </submittedName>
</protein>
<evidence type="ECO:0000256" key="6">
    <source>
        <dbReference type="SAM" id="MobiDB-lite"/>
    </source>
</evidence>
<sequence>MSPNAIIIGGSRGIGFAIGKKFLENSFNVTLVSRNSENLLKSVETMKKYSNQQVVDYQICDITNENNIEETCQKLTEIIVKKRNEKIDILVNSAGITLNKLLMSTKISDIHNVINTNLIGMILMTKLLSKQMIRQKSGSIINIGSIVGSNGNSGQTIYSASKSGQIGLTKSLAKELGPKNIRVNMISPGFIDTDMTTTNIKPEQLEYYRKSIPLQRIGSVEDVANATYFIATSPFITGTILTVDGGLTWNTLNIISNEYNYMWDKLDKLELVLYQQQNVISQLLSAVIESEENVEEKSSEFEDDNDSGEEYSYEEEIEREEFEHFDDIDLVVKEIQNDDIVDDGQFEIEEVDDEEEKDEEAIKSDDQMFEVHVYDEVIIPEEEDDDEQEPDQEPGEEIEQNLIFTSNDYVQFRDDSSPIITENDFENLNQINSYFDLKGQEPNNNNKTTIESVAVIVESRRPSLVTNIFPEKIQQIDRESTNLVTNIFPSNNDNVDEPVRSRKSSLITNIFPDHPVPDESNLSKEEYSDQFGFYSNNNNDNDRCKTLKVIAETDYFSCNKDYELRPSLVKTPSIYAIIHPPSPNIPKQPQDISTTVARPMSKSDIGGGATIPENNLITSITNSVFQGYHNVMKGSLFKKESTSPQPSPVHKQQQQPNDNIKNSIKNIFGGFKSLQESMTTISGSGGGGGSRDDKVMMVKNHQYSLPETHNIITTATATDVDDSCKTVDVKFEPESKTNELKAESEDNLIGEPRRMSNSEQLTHDENLGRKNKKSRTKWIVAASGARQGSVDSCKNLWIKDSQNPFFSAIDATPDINPRKKSIPLVSELVLKTMEATKRNSRLNSMIPRTIVNDEELKMHVYKKTLQALIYPISSTTPHNFHLWTATSPTYCYECEGLLWGIARQGLRCSECGVKCHEKCKDLLNADCLQRAAEKSKKHGADDKTDHIISAMRERMTTRERQCPEVFELIRFVFNIDNKHHVGHMMAAKQSVLDGTSKWSAKIAITVICAQGLIAKDKSGTSDPYVTVQVGKTKKRTRTITQDLNPVWNEKFFFECHNSSERMKVRVWDEDNDLKSKLRQKLTRESDDFLGQTLIDVRTLSGEMDVWYNLEKRTDKSAVSGAIRLHINVEIKGEEKVASYHIQYTCLHENTFMHLSEKNNGIIVLPKQKGEDSWKIYYEPPGQEIVDEFAMRYGIEPIYQAMTHFHCLSTKYMFSGCPEVMSTLLANINAFYAHTSGSTAVSASDQFAATNFGKEKFIKLLDQLHNSLRIDLSMYRNNFPSSSPEKLQDLKSTIDLLTSITFFRMKVLELASPPRASSVVKDCAKACIRSTYQFLFDNCYDLFAREFQSGNEQQQEKTVNKKPEDESEKGPSLYNLDFWTRLITLIVSVIEEDMNIYTPILNQFPQELNLGHLSIETMWNLFATDIKYALEEHEQRRYCTSLVYMNFHFKIKWFYNTYCKQVTNFKDVIPEYPIWFEPFVMQWLNENDDSSMEYLKNAFQKDADDEFQQSSAHSLFSNSVVDLFTHLTQSFDVINKLECPDPEVVKRYMKRFAKTIVKVLIGYNDVLRKEFPKYVEQDKKACILMNNIQQLRIQLEKLFESMGGEKLEQDTASILTQLQQTLNSALDDLSGIFSKSLENTIKQSVQEMGVLLFQIKNTNIAQSKQGQKNSAEISQYADQILHPLMDLLDKKLTTYAEYCERTVLKRVLKQLWRIVIIAIEKRIVLPPTEKSNLLPTLPNTKIEDVSRLLKNSKLPTLNVIENMQSAKSLSPKHCSILEESLETIKLYFHANGNGLKKSYLDKSSELQSLKYALSLYTQTTDSLIKTFISTQTSQDLATQEDGPVGEISIQIDMFTHPGTGEHKITVKIIACNELKWPLNTMFKPFVEISMIGPNLSDKKRRYATKSKHNNWSPAYNEIFYFLISNENQVSGFELQFVVKDYCFAREDRLVGIAVIQLKDIIDQGSCSCWLPLAKRIHLDETGWTILRILSQRTNDEVAKEFVKLKSEQRNDVNIV</sequence>
<evidence type="ECO:0000259" key="10">
    <source>
        <dbReference type="PROSITE" id="PS51259"/>
    </source>
</evidence>
<dbReference type="Gene3D" id="2.60.40.150">
    <property type="entry name" value="C2 domain"/>
    <property type="match status" value="2"/>
</dbReference>
<dbReference type="Pfam" id="PF00130">
    <property type="entry name" value="C1_1"/>
    <property type="match status" value="1"/>
</dbReference>
<feature type="compositionally biased region" description="Acidic residues" evidence="6">
    <location>
        <begin position="301"/>
        <end position="310"/>
    </location>
</feature>
<dbReference type="Pfam" id="PF13561">
    <property type="entry name" value="adh_short_C2"/>
    <property type="match status" value="1"/>
</dbReference>
<gene>
    <name evidence="11" type="primary">UNC13C_1</name>
    <name evidence="11" type="ORF">DERP_002599</name>
</gene>
<evidence type="ECO:0000256" key="5">
    <source>
        <dbReference type="ARBA" id="ARBA00022837"/>
    </source>
</evidence>
<feature type="domain" description="C2" evidence="7">
    <location>
        <begin position="983"/>
        <end position="1111"/>
    </location>
</feature>
<dbReference type="Gene3D" id="3.30.60.20">
    <property type="match status" value="1"/>
</dbReference>
<dbReference type="PROSITE" id="PS50081">
    <property type="entry name" value="ZF_DAG_PE_2"/>
    <property type="match status" value="1"/>
</dbReference>
<dbReference type="SMART" id="SM00109">
    <property type="entry name" value="C1"/>
    <property type="match status" value="1"/>
</dbReference>
<dbReference type="InterPro" id="IPR002219">
    <property type="entry name" value="PKC_DAG/PE"/>
</dbReference>
<evidence type="ECO:0000259" key="8">
    <source>
        <dbReference type="PROSITE" id="PS50081"/>
    </source>
</evidence>
<dbReference type="SMART" id="SM00239">
    <property type="entry name" value="C2"/>
    <property type="match status" value="2"/>
</dbReference>
<dbReference type="Gene3D" id="3.40.50.720">
    <property type="entry name" value="NAD(P)-binding Rossmann-like Domain"/>
    <property type="match status" value="1"/>
</dbReference>
<keyword evidence="5" id="KW-0106">Calcium</keyword>
<dbReference type="PROSITE" id="PS51259">
    <property type="entry name" value="MHD2"/>
    <property type="match status" value="1"/>
</dbReference>
<dbReference type="EMBL" id="NJHN03000037">
    <property type="protein sequence ID" value="KAH9422302.1"/>
    <property type="molecule type" value="Genomic_DNA"/>
</dbReference>
<dbReference type="PROSITE" id="PS51258">
    <property type="entry name" value="MHD1"/>
    <property type="match status" value="1"/>
</dbReference>
<accession>A0ABQ8JI65</accession>
<evidence type="ECO:0000313" key="12">
    <source>
        <dbReference type="Proteomes" id="UP000887458"/>
    </source>
</evidence>
<dbReference type="InterPro" id="IPR046349">
    <property type="entry name" value="C1-like_sf"/>
</dbReference>
<evidence type="ECO:0000259" key="7">
    <source>
        <dbReference type="PROSITE" id="PS50004"/>
    </source>
</evidence>
<dbReference type="Gene3D" id="1.20.58.1100">
    <property type="match status" value="1"/>
</dbReference>
<dbReference type="PANTHER" id="PTHR10480:SF12">
    <property type="entry name" value="UNC-13, ISOFORM E"/>
    <property type="match status" value="1"/>
</dbReference>
<evidence type="ECO:0000313" key="11">
    <source>
        <dbReference type="EMBL" id="KAH9422302.1"/>
    </source>
</evidence>
<dbReference type="PANTHER" id="PTHR10480">
    <property type="entry name" value="PROTEIN UNC-13 HOMOLOG"/>
    <property type="match status" value="1"/>
</dbReference>
<dbReference type="InterPro" id="IPR036291">
    <property type="entry name" value="NAD(P)-bd_dom_sf"/>
</dbReference>
<keyword evidence="2" id="KW-0677">Repeat</keyword>
<dbReference type="PRINTS" id="PR00080">
    <property type="entry name" value="SDRFAMILY"/>
</dbReference>
<evidence type="ECO:0000256" key="3">
    <source>
        <dbReference type="ARBA" id="ARBA00022771"/>
    </source>
</evidence>
<dbReference type="Proteomes" id="UP000887458">
    <property type="component" value="Unassembled WGS sequence"/>
</dbReference>
<dbReference type="InterPro" id="IPR027080">
    <property type="entry name" value="Unc-13"/>
</dbReference>
<proteinExistence type="predicted"/>
<dbReference type="CDD" id="cd04027">
    <property type="entry name" value="C2B_Munc13"/>
    <property type="match status" value="1"/>
</dbReference>
<keyword evidence="3" id="KW-0863">Zinc-finger</keyword>
<feature type="region of interest" description="Disordered" evidence="6">
    <location>
        <begin position="638"/>
        <end position="662"/>
    </location>
</feature>
<dbReference type="InterPro" id="IPR037302">
    <property type="entry name" value="Unc-13_C2B"/>
</dbReference>
<dbReference type="SUPFAM" id="SSF51735">
    <property type="entry name" value="NAD(P)-binding Rossmann-fold domains"/>
    <property type="match status" value="1"/>
</dbReference>
<dbReference type="InterPro" id="IPR014770">
    <property type="entry name" value="Munc13_1"/>
</dbReference>
<dbReference type="Gene3D" id="1.10.357.50">
    <property type="match status" value="1"/>
</dbReference>
<organism evidence="11 12">
    <name type="scientific">Dermatophagoides pteronyssinus</name>
    <name type="common">European house dust mite</name>
    <dbReference type="NCBI Taxonomy" id="6956"/>
    <lineage>
        <taxon>Eukaryota</taxon>
        <taxon>Metazoa</taxon>
        <taxon>Ecdysozoa</taxon>
        <taxon>Arthropoda</taxon>
        <taxon>Chelicerata</taxon>
        <taxon>Arachnida</taxon>
        <taxon>Acari</taxon>
        <taxon>Acariformes</taxon>
        <taxon>Sarcoptiformes</taxon>
        <taxon>Astigmata</taxon>
        <taxon>Psoroptidia</taxon>
        <taxon>Analgoidea</taxon>
        <taxon>Pyroglyphidae</taxon>
        <taxon>Dermatophagoidinae</taxon>
        <taxon>Dermatophagoides</taxon>
    </lineage>
</organism>
<dbReference type="Pfam" id="PF00168">
    <property type="entry name" value="C2"/>
    <property type="match status" value="2"/>
</dbReference>
<dbReference type="PROSITE" id="PS50004">
    <property type="entry name" value="C2"/>
    <property type="match status" value="2"/>
</dbReference>
<dbReference type="InterPro" id="IPR000008">
    <property type="entry name" value="C2_dom"/>
</dbReference>
<feature type="domain" description="MHD1" evidence="9">
    <location>
        <begin position="1423"/>
        <end position="1566"/>
    </location>
</feature>
<dbReference type="InterPro" id="IPR002347">
    <property type="entry name" value="SDR_fam"/>
</dbReference>
<dbReference type="SUPFAM" id="SSF57889">
    <property type="entry name" value="Cysteine-rich domain"/>
    <property type="match status" value="1"/>
</dbReference>
<dbReference type="Pfam" id="PF06292">
    <property type="entry name" value="MUN"/>
    <property type="match status" value="1"/>
</dbReference>
<reference evidence="11 12" key="2">
    <citation type="journal article" date="2022" name="Mol. Biol. Evol.">
        <title>Comparative Genomics Reveals Insights into the Divergent Evolution of Astigmatic Mites and Household Pest Adaptations.</title>
        <authorList>
            <person name="Xiong Q."/>
            <person name="Wan A.T."/>
            <person name="Liu X."/>
            <person name="Fung C.S."/>
            <person name="Xiao X."/>
            <person name="Malainual N."/>
            <person name="Hou J."/>
            <person name="Wang L."/>
            <person name="Wang M."/>
            <person name="Yang K.Y."/>
            <person name="Cui Y."/>
            <person name="Leung E.L."/>
            <person name="Nong W."/>
            <person name="Shin S.K."/>
            <person name="Au S.W."/>
            <person name="Jeong K.Y."/>
            <person name="Chew F.T."/>
            <person name="Hui J.H."/>
            <person name="Leung T.F."/>
            <person name="Tungtrongchitr A."/>
            <person name="Zhong N."/>
            <person name="Liu Z."/>
            <person name="Tsui S.K."/>
        </authorList>
    </citation>
    <scope>NUCLEOTIDE SEQUENCE [LARGE SCALE GENOMIC DNA]</scope>
    <source>
        <strain evidence="11">Derp</strain>
    </source>
</reference>
<evidence type="ECO:0000256" key="1">
    <source>
        <dbReference type="ARBA" id="ARBA00022723"/>
    </source>
</evidence>
<feature type="region of interest" description="Disordered" evidence="6">
    <location>
        <begin position="291"/>
        <end position="310"/>
    </location>
</feature>
<feature type="domain" description="C2" evidence="7">
    <location>
        <begin position="1842"/>
        <end position="1969"/>
    </location>
</feature>
<keyword evidence="1" id="KW-0479">Metal-binding</keyword>
<evidence type="ECO:0000259" key="9">
    <source>
        <dbReference type="PROSITE" id="PS51258"/>
    </source>
</evidence>
<dbReference type="CDD" id="cd20859">
    <property type="entry name" value="C1_Munc13-2-like"/>
    <property type="match status" value="1"/>
</dbReference>
<dbReference type="SUPFAM" id="SSF49562">
    <property type="entry name" value="C2 domain (Calcium/lipid-binding domain, CaLB)"/>
    <property type="match status" value="2"/>
</dbReference>
<comment type="caution">
    <text evidence="11">The sequence shown here is derived from an EMBL/GenBank/DDBJ whole genome shotgun (WGS) entry which is preliminary data.</text>
</comment>
<feature type="domain" description="Phorbol-ester/DAG-type" evidence="8">
    <location>
        <begin position="877"/>
        <end position="927"/>
    </location>
</feature>
<dbReference type="InterPro" id="IPR010439">
    <property type="entry name" value="MUN_dom"/>
</dbReference>
<dbReference type="PRINTS" id="PR00081">
    <property type="entry name" value="GDHRDH"/>
</dbReference>
<dbReference type="PROSITE" id="PS00479">
    <property type="entry name" value="ZF_DAG_PE_1"/>
    <property type="match status" value="1"/>
</dbReference>